<keyword evidence="1" id="KW-0472">Membrane</keyword>
<proteinExistence type="predicted"/>
<dbReference type="AlphaFoldDB" id="A0A8D9BFY2"/>
<organism evidence="2">
    <name type="scientific">Cacopsylla melanoneura</name>
    <dbReference type="NCBI Taxonomy" id="428564"/>
    <lineage>
        <taxon>Eukaryota</taxon>
        <taxon>Metazoa</taxon>
        <taxon>Ecdysozoa</taxon>
        <taxon>Arthropoda</taxon>
        <taxon>Hexapoda</taxon>
        <taxon>Insecta</taxon>
        <taxon>Pterygota</taxon>
        <taxon>Neoptera</taxon>
        <taxon>Paraneoptera</taxon>
        <taxon>Hemiptera</taxon>
        <taxon>Sternorrhyncha</taxon>
        <taxon>Psylloidea</taxon>
        <taxon>Psyllidae</taxon>
        <taxon>Psyllinae</taxon>
        <taxon>Cacopsylla</taxon>
    </lineage>
</organism>
<reference evidence="2" key="1">
    <citation type="submission" date="2021-05" db="EMBL/GenBank/DDBJ databases">
        <authorList>
            <person name="Alioto T."/>
            <person name="Alioto T."/>
            <person name="Gomez Garrido J."/>
        </authorList>
    </citation>
    <scope>NUCLEOTIDE SEQUENCE</scope>
</reference>
<dbReference type="EMBL" id="HBUF01637058">
    <property type="protein sequence ID" value="CAG6784355.1"/>
    <property type="molecule type" value="Transcribed_RNA"/>
</dbReference>
<accession>A0A8D9BFY2</accession>
<feature type="transmembrane region" description="Helical" evidence="1">
    <location>
        <begin position="81"/>
        <end position="102"/>
    </location>
</feature>
<keyword evidence="1" id="KW-0812">Transmembrane</keyword>
<evidence type="ECO:0000256" key="1">
    <source>
        <dbReference type="SAM" id="Phobius"/>
    </source>
</evidence>
<protein>
    <submittedName>
        <fullName evidence="2">Uncharacterized protein</fullName>
    </submittedName>
</protein>
<dbReference type="EMBL" id="HBUF01637057">
    <property type="protein sequence ID" value="CAG6784353.1"/>
    <property type="molecule type" value="Transcribed_RNA"/>
</dbReference>
<evidence type="ECO:0000313" key="2">
    <source>
        <dbReference type="EMBL" id="CAG6784355.1"/>
    </source>
</evidence>
<keyword evidence="1" id="KW-1133">Transmembrane helix</keyword>
<sequence>MFCPERLIYVFMNDFKWNLTTDFLNWIGQYCAQNSLKTQYFYCFINRTVHFTGLLSIFTPTVTSLSTITVTSLSLKSSSTVSLHLIFGVLLLPSMTNMSTCLPM</sequence>
<name>A0A8D9BFY2_9HEMI</name>
<feature type="transmembrane region" description="Helical" evidence="1">
    <location>
        <begin position="54"/>
        <end position="75"/>
    </location>
</feature>